<organism evidence="3 4">
    <name type="scientific">Martelella lutilitoris</name>
    <dbReference type="NCBI Taxonomy" id="2583532"/>
    <lineage>
        <taxon>Bacteria</taxon>
        <taxon>Pseudomonadati</taxon>
        <taxon>Pseudomonadota</taxon>
        <taxon>Alphaproteobacteria</taxon>
        <taxon>Hyphomicrobiales</taxon>
        <taxon>Aurantimonadaceae</taxon>
        <taxon>Martelella</taxon>
    </lineage>
</organism>
<dbReference type="InterPro" id="IPR023210">
    <property type="entry name" value="NADP_OxRdtase_dom"/>
</dbReference>
<dbReference type="EMBL" id="VCLB01000007">
    <property type="protein sequence ID" value="TNB47168.1"/>
    <property type="molecule type" value="Genomic_DNA"/>
</dbReference>
<reference evidence="3 4" key="1">
    <citation type="submission" date="2019-05" db="EMBL/GenBank/DDBJ databases">
        <authorList>
            <person name="Lee S.D."/>
        </authorList>
    </citation>
    <scope>NUCLEOTIDE SEQUENCE [LARGE SCALE GENOMIC DNA]</scope>
    <source>
        <strain evidence="3 4">GH2-6</strain>
    </source>
</reference>
<dbReference type="OrthoDB" id="9768851at2"/>
<dbReference type="AlphaFoldDB" id="A0A5C4JP99"/>
<dbReference type="PANTHER" id="PTHR43364">
    <property type="entry name" value="NADH-SPECIFIC METHYLGLYOXAL REDUCTASE-RELATED"/>
    <property type="match status" value="1"/>
</dbReference>
<keyword evidence="4" id="KW-1185">Reference proteome</keyword>
<dbReference type="Proteomes" id="UP000307874">
    <property type="component" value="Unassembled WGS sequence"/>
</dbReference>
<comment type="caution">
    <text evidence="3">The sequence shown here is derived from an EMBL/GenBank/DDBJ whole genome shotgun (WGS) entry which is preliminary data.</text>
</comment>
<gene>
    <name evidence="3" type="ORF">FF124_13405</name>
</gene>
<dbReference type="SUPFAM" id="SSF51430">
    <property type="entry name" value="NAD(P)-linked oxidoreductase"/>
    <property type="match status" value="1"/>
</dbReference>
<dbReference type="RefSeq" id="WP_138749001.1">
    <property type="nucleotide sequence ID" value="NZ_VCLB01000007.1"/>
</dbReference>
<evidence type="ECO:0000256" key="1">
    <source>
        <dbReference type="ARBA" id="ARBA00023002"/>
    </source>
</evidence>
<accession>A0A5C4JP99</accession>
<dbReference type="InterPro" id="IPR036812">
    <property type="entry name" value="NAD(P)_OxRdtase_dom_sf"/>
</dbReference>
<dbReference type="GO" id="GO:0016491">
    <property type="term" value="F:oxidoreductase activity"/>
    <property type="evidence" value="ECO:0007669"/>
    <property type="project" value="UniProtKB-KW"/>
</dbReference>
<evidence type="ECO:0000259" key="2">
    <source>
        <dbReference type="Pfam" id="PF00248"/>
    </source>
</evidence>
<name>A0A5C4JP99_9HYPH</name>
<reference evidence="3 4" key="2">
    <citation type="submission" date="2019-06" db="EMBL/GenBank/DDBJ databases">
        <title>Martelella lutilitoris sp. nov., isolated from a tidal mudflat.</title>
        <authorList>
            <person name="Kim Y.-J."/>
        </authorList>
    </citation>
    <scope>NUCLEOTIDE SEQUENCE [LARGE SCALE GENOMIC DNA]</scope>
    <source>
        <strain evidence="3 4">GH2-6</strain>
    </source>
</reference>
<protein>
    <submittedName>
        <fullName evidence="3">Aldo/keto reductase</fullName>
    </submittedName>
</protein>
<evidence type="ECO:0000313" key="3">
    <source>
        <dbReference type="EMBL" id="TNB47168.1"/>
    </source>
</evidence>
<dbReference type="PANTHER" id="PTHR43364:SF4">
    <property type="entry name" value="NAD(P)-LINKED OXIDOREDUCTASE SUPERFAMILY PROTEIN"/>
    <property type="match status" value="1"/>
</dbReference>
<proteinExistence type="predicted"/>
<evidence type="ECO:0000313" key="4">
    <source>
        <dbReference type="Proteomes" id="UP000307874"/>
    </source>
</evidence>
<dbReference type="GO" id="GO:0005829">
    <property type="term" value="C:cytosol"/>
    <property type="evidence" value="ECO:0007669"/>
    <property type="project" value="TreeGrafter"/>
</dbReference>
<dbReference type="Gene3D" id="3.20.20.100">
    <property type="entry name" value="NADP-dependent oxidoreductase domain"/>
    <property type="match status" value="1"/>
</dbReference>
<dbReference type="Pfam" id="PF00248">
    <property type="entry name" value="Aldo_ket_red"/>
    <property type="match status" value="1"/>
</dbReference>
<keyword evidence="1" id="KW-0560">Oxidoreductase</keyword>
<sequence length="278" mass="29839">MVTIIPDDALRLGLGCSRLGSVNGSTGDEARALLRAALDEGVRFFDTSNIYAQGDSERYLGEVLGDRTDCVICSKGGKYLSLTKRALVPFKGMLRKVARRSGSAREGVARIRSNPMPTRWDGPFLTSSLEQSLRRLRRERLDIYMLHSPSAEVLKAGEAMQALEKARDAGKTRWIGASVDDPDAMMAALADPRVEVLQVPLHPGDASFDAAMLRAAEQGVAIVAREVLGGPKAISGSVSVAAFAAERIPEMVARSDVAVTLVGTTKTEHLRAAASYAR</sequence>
<dbReference type="InterPro" id="IPR050523">
    <property type="entry name" value="AKR_Detox_Biosynth"/>
</dbReference>
<feature type="domain" description="NADP-dependent oxidoreductase" evidence="2">
    <location>
        <begin position="11"/>
        <end position="231"/>
    </location>
</feature>